<dbReference type="Gene3D" id="1.20.144.10">
    <property type="entry name" value="Phosphatidic acid phosphatase type 2/haloperoxidase"/>
    <property type="match status" value="1"/>
</dbReference>
<evidence type="ECO:0000256" key="1">
    <source>
        <dbReference type="ARBA" id="ARBA00004141"/>
    </source>
</evidence>
<proteinExistence type="inferred from homology"/>
<evidence type="ECO:0000259" key="15">
    <source>
        <dbReference type="SMART" id="SM00014"/>
    </source>
</evidence>
<evidence type="ECO:0000313" key="16">
    <source>
        <dbReference type="EMBL" id="KAG9065065.1"/>
    </source>
</evidence>
<keyword evidence="5 11" id="KW-0808">Transferase</keyword>
<evidence type="ECO:0000256" key="8">
    <source>
        <dbReference type="ARBA" id="ARBA00022989"/>
    </source>
</evidence>
<protein>
    <recommendedName>
        <fullName evidence="4 11">Glycylpeptide N-tetradecanoyltransferase</fullName>
        <ecNumber evidence="3 11">2.3.1.97</ecNumber>
    </recommendedName>
</protein>
<name>A0A9P8BR38_9FUNG</name>
<dbReference type="PANTHER" id="PTHR11377">
    <property type="entry name" value="N-MYRISTOYL TRANSFERASE"/>
    <property type="match status" value="1"/>
</dbReference>
<sequence length="725" mass="82255">MHDILPTKSNFPPHHTLTSLSLTHVLHGSDIYSKIFAHLTLSPLAITCSYVAVMLTTRDLTVILMLVGQLLNECVNFVLKRFVKQARPTEYLGDGYGMPSSHSQFMAYFATYMIILMYRSGVSDGAVSPHVVTVLVLIWSSLVIYSRVHLYYHTWQQVVAGSICGCLFAVGYYFFVNRFLRSRGMQDWMLDNSFAQWAHIVDREQMDNVYEWEWNQFQQWRKINLDAHIAAHIVSSTHAMSGPGKNNNNKNNKNSKEVSRPAGNKPAITAQRFEQELANAPADVQDKLRALLQQLALGAGGAAGAAAVGSGKEPKSMDEHKFWKTQPVVKHDEVVEVDGPIEDDVPLDQVRATPYPLPKEFEWSLVDVENDNEIKELYELLTLNYVEDDDAMFRFDYSAAFLKWALLPPGWKKAWHIGVRVASNKKLVAFISGIPQDVRVHTTIKRMVEINFLCVHKKLRSKRLAPVLIKEVTRRTHLEGIFQAVYTAGVVLPKPMATCRYFHRSLNPKKLVETGFSHLARNMTMARLIKLNKMNDHTSTPGLRAMEEKDVAAVAALMNKYSAHFNVAPHFQEADVRHWLISRPGVVWGYVVEDPESKEITDFFSFYSLPSTVINNPKHSTLNAAYSFYYAVQTPDEALSKIEDGAEREKARAEGIKGRLTALMQDALILARQNDFDVFNALNLMDNALFTEDLRFGPGDGYLHFYLYNWRCREISSEKVGLVML</sequence>
<dbReference type="InterPro" id="IPR016181">
    <property type="entry name" value="Acyl_CoA_acyltransferase"/>
</dbReference>
<dbReference type="OrthoDB" id="60315at2759"/>
<comment type="function">
    <text evidence="11">Adds a myristoyl group to the N-terminal glycine residue of certain cellular proteins.</text>
</comment>
<dbReference type="EMBL" id="JAHRHY010000012">
    <property type="protein sequence ID" value="KAG9065065.1"/>
    <property type="molecule type" value="Genomic_DNA"/>
</dbReference>
<evidence type="ECO:0000256" key="11">
    <source>
        <dbReference type="RuleBase" id="RU000586"/>
    </source>
</evidence>
<comment type="catalytic activity">
    <reaction evidence="11">
        <text>N-terminal glycyl-[protein] + tetradecanoyl-CoA = N-tetradecanoylglycyl-[protein] + CoA + H(+)</text>
        <dbReference type="Rhea" id="RHEA:15521"/>
        <dbReference type="Rhea" id="RHEA-COMP:12666"/>
        <dbReference type="Rhea" id="RHEA-COMP:12667"/>
        <dbReference type="ChEBI" id="CHEBI:15378"/>
        <dbReference type="ChEBI" id="CHEBI:57287"/>
        <dbReference type="ChEBI" id="CHEBI:57385"/>
        <dbReference type="ChEBI" id="CHEBI:64723"/>
        <dbReference type="ChEBI" id="CHEBI:133050"/>
        <dbReference type="EC" id="2.3.1.97"/>
    </reaction>
</comment>
<feature type="transmembrane region" description="Helical" evidence="14">
    <location>
        <begin position="130"/>
        <end position="148"/>
    </location>
</feature>
<keyword evidence="8 14" id="KW-1133">Transmembrane helix</keyword>
<dbReference type="InterPro" id="IPR022678">
    <property type="entry name" value="NMT_CS"/>
</dbReference>
<dbReference type="PROSITE" id="PS00975">
    <property type="entry name" value="NMT_1"/>
    <property type="match status" value="1"/>
</dbReference>
<evidence type="ECO:0000256" key="12">
    <source>
        <dbReference type="RuleBase" id="RU004178"/>
    </source>
</evidence>
<dbReference type="InterPro" id="IPR039667">
    <property type="entry name" value="Dolichyldiphosphatase_PAP2"/>
</dbReference>
<accession>A0A9P8BR38</accession>
<evidence type="ECO:0000256" key="3">
    <source>
        <dbReference type="ARBA" id="ARBA00012923"/>
    </source>
</evidence>
<feature type="transmembrane region" description="Helical" evidence="14">
    <location>
        <begin position="154"/>
        <end position="175"/>
    </location>
</feature>
<dbReference type="FunFam" id="3.40.630.170:FF:000003">
    <property type="entry name" value="Glycylpeptide N-tetradecanoyltransferase"/>
    <property type="match status" value="1"/>
</dbReference>
<feature type="transmembrane region" description="Helical" evidence="14">
    <location>
        <begin position="99"/>
        <end position="118"/>
    </location>
</feature>
<dbReference type="InterPro" id="IPR000326">
    <property type="entry name" value="PAP2/HPO"/>
</dbReference>
<dbReference type="Pfam" id="PF01233">
    <property type="entry name" value="NMT"/>
    <property type="match status" value="1"/>
</dbReference>
<dbReference type="InterPro" id="IPR022677">
    <property type="entry name" value="NMT_C"/>
</dbReference>
<organism evidence="16 17">
    <name type="scientific">Linnemannia hyalina</name>
    <dbReference type="NCBI Taxonomy" id="64524"/>
    <lineage>
        <taxon>Eukaryota</taxon>
        <taxon>Fungi</taxon>
        <taxon>Fungi incertae sedis</taxon>
        <taxon>Mucoromycota</taxon>
        <taxon>Mortierellomycotina</taxon>
        <taxon>Mortierellomycetes</taxon>
        <taxon>Mortierellales</taxon>
        <taxon>Mortierellaceae</taxon>
        <taxon>Linnemannia</taxon>
    </lineage>
</organism>
<dbReference type="FunFam" id="3.40.630.30:FF:000042">
    <property type="entry name" value="Glycylpeptide N-tetradecanoyltransferase"/>
    <property type="match status" value="1"/>
</dbReference>
<comment type="similarity">
    <text evidence="2 12">Belongs to the NMT family.</text>
</comment>
<keyword evidence="9 14" id="KW-0472">Membrane</keyword>
<dbReference type="Pfam" id="PF02799">
    <property type="entry name" value="NMT_C"/>
    <property type="match status" value="1"/>
</dbReference>
<evidence type="ECO:0000256" key="2">
    <source>
        <dbReference type="ARBA" id="ARBA00009469"/>
    </source>
</evidence>
<dbReference type="CDD" id="cd03382">
    <property type="entry name" value="PAP2_dolichyldiphosphatase"/>
    <property type="match status" value="1"/>
</dbReference>
<evidence type="ECO:0000256" key="14">
    <source>
        <dbReference type="SAM" id="Phobius"/>
    </source>
</evidence>
<keyword evidence="17" id="KW-1185">Reference proteome</keyword>
<evidence type="ECO:0000256" key="5">
    <source>
        <dbReference type="ARBA" id="ARBA00022679"/>
    </source>
</evidence>
<dbReference type="GO" id="GO:0016020">
    <property type="term" value="C:membrane"/>
    <property type="evidence" value="ECO:0007669"/>
    <property type="project" value="UniProtKB-SubCell"/>
</dbReference>
<dbReference type="GO" id="GO:0004379">
    <property type="term" value="F:glycylpeptide N-tetradecanoyltransferase activity"/>
    <property type="evidence" value="ECO:0007669"/>
    <property type="project" value="UniProtKB-EC"/>
</dbReference>
<feature type="domain" description="Phosphatidic acid phosphatase type 2/haloperoxidase" evidence="15">
    <location>
        <begin position="62"/>
        <end position="173"/>
    </location>
</feature>
<keyword evidence="6 14" id="KW-0812">Transmembrane</keyword>
<dbReference type="EC" id="2.3.1.97" evidence="3 11"/>
<dbReference type="InterPro" id="IPR036938">
    <property type="entry name" value="PAP2/HPO_sf"/>
</dbReference>
<dbReference type="AlphaFoldDB" id="A0A9P8BR38"/>
<dbReference type="Proteomes" id="UP000707451">
    <property type="component" value="Unassembled WGS sequence"/>
</dbReference>
<dbReference type="SUPFAM" id="SSF55729">
    <property type="entry name" value="Acyl-CoA N-acyltransferases (Nat)"/>
    <property type="match status" value="2"/>
</dbReference>
<dbReference type="Gene3D" id="3.40.630.170">
    <property type="match status" value="1"/>
</dbReference>
<reference evidence="16" key="1">
    <citation type="submission" date="2021-06" db="EMBL/GenBank/DDBJ databases">
        <title>Genome Sequence of Mortierella hyaline Strain SCG-10, a Cold-Adapted, Nitrate-Reducing Fungus Isolated from Soil in Minnesota, USA.</title>
        <authorList>
            <person name="Aldossari N."/>
        </authorList>
    </citation>
    <scope>NUCLEOTIDE SEQUENCE</scope>
    <source>
        <strain evidence="16">SCG-10</strain>
    </source>
</reference>
<comment type="caution">
    <text evidence="16">The sequence shown here is derived from an EMBL/GenBank/DDBJ whole genome shotgun (WGS) entry which is preliminary data.</text>
</comment>
<dbReference type="PANTHER" id="PTHR11377:SF5">
    <property type="entry name" value="GLYCYLPEPTIDE N-TETRADECANOYLTRANSFERASE"/>
    <property type="match status" value="1"/>
</dbReference>
<evidence type="ECO:0000256" key="7">
    <source>
        <dbReference type="ARBA" id="ARBA00022801"/>
    </source>
</evidence>
<evidence type="ECO:0000256" key="6">
    <source>
        <dbReference type="ARBA" id="ARBA00022692"/>
    </source>
</evidence>
<dbReference type="SUPFAM" id="SSF48317">
    <property type="entry name" value="Acid phosphatase/Vanadium-dependent haloperoxidase"/>
    <property type="match status" value="1"/>
</dbReference>
<evidence type="ECO:0000313" key="17">
    <source>
        <dbReference type="Proteomes" id="UP000707451"/>
    </source>
</evidence>
<gene>
    <name evidence="16" type="primary">NMT1_1</name>
    <name evidence="16" type="ORF">KI688_002386</name>
</gene>
<evidence type="ECO:0000256" key="4">
    <source>
        <dbReference type="ARBA" id="ARBA00022240"/>
    </source>
</evidence>
<dbReference type="InterPro" id="IPR000903">
    <property type="entry name" value="NMT"/>
</dbReference>
<evidence type="ECO:0000256" key="13">
    <source>
        <dbReference type="SAM" id="MobiDB-lite"/>
    </source>
</evidence>
<feature type="transmembrane region" description="Helical" evidence="14">
    <location>
        <begin position="35"/>
        <end position="53"/>
    </location>
</feature>
<feature type="region of interest" description="Disordered" evidence="13">
    <location>
        <begin position="238"/>
        <end position="264"/>
    </location>
</feature>
<evidence type="ECO:0000256" key="10">
    <source>
        <dbReference type="ARBA" id="ARBA00023315"/>
    </source>
</evidence>
<keyword evidence="10 11" id="KW-0012">Acyltransferase</keyword>
<dbReference type="GO" id="GO:0005737">
    <property type="term" value="C:cytoplasm"/>
    <property type="evidence" value="ECO:0007669"/>
    <property type="project" value="TreeGrafter"/>
</dbReference>
<dbReference type="SMART" id="SM00014">
    <property type="entry name" value="acidPPc"/>
    <property type="match status" value="1"/>
</dbReference>
<comment type="subcellular location">
    <subcellularLocation>
        <location evidence="1">Membrane</location>
        <topology evidence="1">Multi-pass membrane protein</topology>
    </subcellularLocation>
</comment>
<evidence type="ECO:0000256" key="9">
    <source>
        <dbReference type="ARBA" id="ARBA00023136"/>
    </source>
</evidence>
<keyword evidence="7" id="KW-0378">Hydrolase</keyword>
<dbReference type="Pfam" id="PF01569">
    <property type="entry name" value="PAP2"/>
    <property type="match status" value="1"/>
</dbReference>
<dbReference type="GO" id="GO:0016787">
    <property type="term" value="F:hydrolase activity"/>
    <property type="evidence" value="ECO:0007669"/>
    <property type="project" value="UniProtKB-KW"/>
</dbReference>
<dbReference type="InterPro" id="IPR022676">
    <property type="entry name" value="NMT_N"/>
</dbReference>